<proteinExistence type="predicted"/>
<evidence type="ECO:0000313" key="2">
    <source>
        <dbReference type="Proteomes" id="UP000886751"/>
    </source>
</evidence>
<evidence type="ECO:0000313" key="1">
    <source>
        <dbReference type="EMBL" id="HIX95431.1"/>
    </source>
</evidence>
<organism evidence="1 2">
    <name type="scientific">Candidatus Gemmiger excrementipullorum</name>
    <dbReference type="NCBI Taxonomy" id="2838610"/>
    <lineage>
        <taxon>Bacteria</taxon>
        <taxon>Bacillati</taxon>
        <taxon>Bacillota</taxon>
        <taxon>Clostridia</taxon>
        <taxon>Eubacteriales</taxon>
        <taxon>Gemmiger</taxon>
    </lineage>
</organism>
<dbReference type="Proteomes" id="UP000886751">
    <property type="component" value="Unassembled WGS sequence"/>
</dbReference>
<gene>
    <name evidence="1" type="ORF">H9846_08235</name>
</gene>
<name>A0A9D1Y2I6_9FIRM</name>
<reference evidence="1" key="1">
    <citation type="journal article" date="2021" name="PeerJ">
        <title>Extensive microbial diversity within the chicken gut microbiome revealed by metagenomics and culture.</title>
        <authorList>
            <person name="Gilroy R."/>
            <person name="Ravi A."/>
            <person name="Getino M."/>
            <person name="Pursley I."/>
            <person name="Horton D.L."/>
            <person name="Alikhan N.F."/>
            <person name="Baker D."/>
            <person name="Gharbi K."/>
            <person name="Hall N."/>
            <person name="Watson M."/>
            <person name="Adriaenssens E.M."/>
            <person name="Foster-Nyarko E."/>
            <person name="Jarju S."/>
            <person name="Secka A."/>
            <person name="Antonio M."/>
            <person name="Oren A."/>
            <person name="Chaudhuri R.R."/>
            <person name="La Ragione R."/>
            <person name="Hildebrand F."/>
            <person name="Pallen M.J."/>
        </authorList>
    </citation>
    <scope>NUCLEOTIDE SEQUENCE</scope>
    <source>
        <strain evidence="1">ChiHecec2B26-7398</strain>
    </source>
</reference>
<dbReference type="AlphaFoldDB" id="A0A9D1Y2I6"/>
<reference evidence="1" key="2">
    <citation type="submission" date="2021-04" db="EMBL/GenBank/DDBJ databases">
        <authorList>
            <person name="Gilroy R."/>
        </authorList>
    </citation>
    <scope>NUCLEOTIDE SEQUENCE</scope>
    <source>
        <strain evidence="1">ChiHecec2B26-7398</strain>
    </source>
</reference>
<protein>
    <submittedName>
        <fullName evidence="1">Uncharacterized protein</fullName>
    </submittedName>
</protein>
<accession>A0A9D1Y2I6</accession>
<sequence length="136" mass="15818">MAKHPRKMRVMGCLLAKAARFLQAKGPVTRCVLRLRMAARGGENRKGMSKTDIIVQDYFCLLKKVCRQKKPTRIRLSRQNLLQVMADDVPYDFQALIFHNDGKNTERKMEIEALFTDDIPIEEVQKRLEQKIAEAW</sequence>
<comment type="caution">
    <text evidence="1">The sequence shown here is derived from an EMBL/GenBank/DDBJ whole genome shotgun (WGS) entry which is preliminary data.</text>
</comment>
<dbReference type="EMBL" id="DXEI01000123">
    <property type="protein sequence ID" value="HIX95431.1"/>
    <property type="molecule type" value="Genomic_DNA"/>
</dbReference>